<proteinExistence type="predicted"/>
<keyword evidence="2" id="KW-1185">Reference proteome</keyword>
<dbReference type="EMBL" id="WJBH02000007">
    <property type="protein sequence ID" value="KAI9555679.1"/>
    <property type="molecule type" value="Genomic_DNA"/>
</dbReference>
<accession>A0AAD5KM86</accession>
<name>A0AAD5KM86_9CRUS</name>
<sequence length="59" mass="6816">MFGCSKYRHNQSEFFHSAHCRKTADDINSYDCGAKTIFETRKGCSTCCPAFWEIKRLTS</sequence>
<gene>
    <name evidence="1" type="ORF">GHT06_018194</name>
</gene>
<comment type="caution">
    <text evidence="1">The sequence shown here is derived from an EMBL/GenBank/DDBJ whole genome shotgun (WGS) entry which is preliminary data.</text>
</comment>
<evidence type="ECO:0000313" key="1">
    <source>
        <dbReference type="EMBL" id="KAI9555679.1"/>
    </source>
</evidence>
<dbReference type="Proteomes" id="UP000820818">
    <property type="component" value="Linkage Group LG7"/>
</dbReference>
<organism evidence="1 2">
    <name type="scientific">Daphnia sinensis</name>
    <dbReference type="NCBI Taxonomy" id="1820382"/>
    <lineage>
        <taxon>Eukaryota</taxon>
        <taxon>Metazoa</taxon>
        <taxon>Ecdysozoa</taxon>
        <taxon>Arthropoda</taxon>
        <taxon>Crustacea</taxon>
        <taxon>Branchiopoda</taxon>
        <taxon>Diplostraca</taxon>
        <taxon>Cladocera</taxon>
        <taxon>Anomopoda</taxon>
        <taxon>Daphniidae</taxon>
        <taxon>Daphnia</taxon>
        <taxon>Daphnia similis group</taxon>
    </lineage>
</organism>
<dbReference type="AlphaFoldDB" id="A0AAD5KM86"/>
<reference evidence="1 2" key="1">
    <citation type="submission" date="2022-05" db="EMBL/GenBank/DDBJ databases">
        <title>A multi-omics perspective on studying reproductive biology in Daphnia sinensis.</title>
        <authorList>
            <person name="Jia J."/>
        </authorList>
    </citation>
    <scope>NUCLEOTIDE SEQUENCE [LARGE SCALE GENOMIC DNA]</scope>
    <source>
        <strain evidence="1 2">WSL</strain>
    </source>
</reference>
<evidence type="ECO:0000313" key="2">
    <source>
        <dbReference type="Proteomes" id="UP000820818"/>
    </source>
</evidence>
<protein>
    <submittedName>
        <fullName evidence="1">Uncharacterized protein</fullName>
    </submittedName>
</protein>